<organism evidence="5 6">
    <name type="scientific">Hymenobacter nivis</name>
    <dbReference type="NCBI Taxonomy" id="1850093"/>
    <lineage>
        <taxon>Bacteria</taxon>
        <taxon>Pseudomonadati</taxon>
        <taxon>Bacteroidota</taxon>
        <taxon>Cytophagia</taxon>
        <taxon>Cytophagales</taxon>
        <taxon>Hymenobacteraceae</taxon>
        <taxon>Hymenobacter</taxon>
    </lineage>
</organism>
<dbReference type="RefSeq" id="WP_140469472.1">
    <property type="nucleotide sequence ID" value="NZ_RCYZ01000013.1"/>
</dbReference>
<keyword evidence="3" id="KW-0804">Transcription</keyword>
<feature type="domain" description="HTH hxlR-type" evidence="4">
    <location>
        <begin position="14"/>
        <end position="117"/>
    </location>
</feature>
<name>A0A502GC77_9BACT</name>
<keyword evidence="1" id="KW-0805">Transcription regulation</keyword>
<keyword evidence="6" id="KW-1185">Reference proteome</keyword>
<evidence type="ECO:0000259" key="4">
    <source>
        <dbReference type="PROSITE" id="PS51118"/>
    </source>
</evidence>
<protein>
    <submittedName>
        <fullName evidence="5">Transcriptional regulator</fullName>
    </submittedName>
</protein>
<dbReference type="InterPro" id="IPR036388">
    <property type="entry name" value="WH-like_DNA-bd_sf"/>
</dbReference>
<gene>
    <name evidence="5" type="ORF">EAH73_21305</name>
</gene>
<evidence type="ECO:0000256" key="3">
    <source>
        <dbReference type="ARBA" id="ARBA00023163"/>
    </source>
</evidence>
<dbReference type="OrthoDB" id="769662at2"/>
<dbReference type="Proteomes" id="UP000317646">
    <property type="component" value="Unassembled WGS sequence"/>
</dbReference>
<dbReference type="GO" id="GO:0003677">
    <property type="term" value="F:DNA binding"/>
    <property type="evidence" value="ECO:0007669"/>
    <property type="project" value="UniProtKB-KW"/>
</dbReference>
<dbReference type="InterPro" id="IPR036390">
    <property type="entry name" value="WH_DNA-bd_sf"/>
</dbReference>
<dbReference type="PANTHER" id="PTHR33204">
    <property type="entry name" value="TRANSCRIPTIONAL REGULATOR, MARR FAMILY"/>
    <property type="match status" value="1"/>
</dbReference>
<dbReference type="AlphaFoldDB" id="A0A502GC77"/>
<evidence type="ECO:0000256" key="2">
    <source>
        <dbReference type="ARBA" id="ARBA00023125"/>
    </source>
</evidence>
<keyword evidence="2" id="KW-0238">DNA-binding</keyword>
<dbReference type="PANTHER" id="PTHR33204:SF29">
    <property type="entry name" value="TRANSCRIPTIONAL REGULATOR"/>
    <property type="match status" value="1"/>
</dbReference>
<dbReference type="Pfam" id="PF01638">
    <property type="entry name" value="HxlR"/>
    <property type="match status" value="1"/>
</dbReference>
<accession>A0A502GC77</accession>
<sequence length="121" mass="13334">MEQVTPNHPLSSACIQRMRALDDTLDLLSGKWKLALIARLCYQPLRYSALLREVTGISGKVLSRELQDLETNGLIVREVSASKPLTVTYSLSDTGRSLKALTDSLADWGLAHRARIMGPAQ</sequence>
<dbReference type="PROSITE" id="PS51118">
    <property type="entry name" value="HTH_HXLR"/>
    <property type="match status" value="1"/>
</dbReference>
<evidence type="ECO:0000256" key="1">
    <source>
        <dbReference type="ARBA" id="ARBA00023015"/>
    </source>
</evidence>
<dbReference type="Gene3D" id="1.10.10.10">
    <property type="entry name" value="Winged helix-like DNA-binding domain superfamily/Winged helix DNA-binding domain"/>
    <property type="match status" value="1"/>
</dbReference>
<dbReference type="SUPFAM" id="SSF46785">
    <property type="entry name" value="Winged helix' DNA-binding domain"/>
    <property type="match status" value="1"/>
</dbReference>
<proteinExistence type="predicted"/>
<dbReference type="EMBL" id="RCYZ01000013">
    <property type="protein sequence ID" value="TPG59454.1"/>
    <property type="molecule type" value="Genomic_DNA"/>
</dbReference>
<comment type="caution">
    <text evidence="5">The sequence shown here is derived from an EMBL/GenBank/DDBJ whole genome shotgun (WGS) entry which is preliminary data.</text>
</comment>
<reference evidence="5 6" key="1">
    <citation type="journal article" date="2019" name="Environ. Microbiol.">
        <title>Species interactions and distinct microbial communities in high Arctic permafrost affected cryosols are associated with the CH4 and CO2 gas fluxes.</title>
        <authorList>
            <person name="Altshuler I."/>
            <person name="Hamel J."/>
            <person name="Turney S."/>
            <person name="Magnuson E."/>
            <person name="Levesque R."/>
            <person name="Greer C."/>
            <person name="Whyte L.G."/>
        </authorList>
    </citation>
    <scope>NUCLEOTIDE SEQUENCE [LARGE SCALE GENOMIC DNA]</scope>
    <source>
        <strain evidence="5 6">S9.2P</strain>
    </source>
</reference>
<evidence type="ECO:0000313" key="5">
    <source>
        <dbReference type="EMBL" id="TPG59454.1"/>
    </source>
</evidence>
<evidence type="ECO:0000313" key="6">
    <source>
        <dbReference type="Proteomes" id="UP000317646"/>
    </source>
</evidence>
<dbReference type="InterPro" id="IPR002577">
    <property type="entry name" value="HTH_HxlR"/>
</dbReference>